<accession>A0ABP0ZJ82</accession>
<sequence>MPQAQPTNDRDPQTPRQQGTSAPSLLDELSPVSPPGDGGGTSPRMPLAFRSRSTPNTPHRLPFDAEAGKHGPLRRKSFNEGMLQEHGRRSSSSSSNNNNKFEKFTKTVIIPAAKWAYSPITKLQRNQSKKKINDKPDEYRIEYSIFGTGATRDAPLSSLEVIAAHMQLQKNINKTRNSAKLHSSAKYEPESSSPSPSSPEALLTQVEFEILYEQVRHVIEVDHVYPERIPTGSSGSYFVFNKVEASESLYAKVGVFKPKSEEPYGPLSPKWTKWLHRTFFPCFFGRSCLIPNLGYISEAAACVLDQQLQSFIVPYTEVVQLRSPTFYYPFWDKSRHVEKLPYKIGSFQVFLQGYVNADLWFKMYPVPSGGSVLPNSSTIEVSESIEANYRFEWSRESMLQFQEEIEKMVILDYIMRNTDRGHDNWMVKIDWIEVGRNKTKRTKTIRPVMKIGAIDSGLAFPWKHPNEWRSFPFGWLFLPLSLIGRPFSKNTRQHYLPLLTSKVWWEATVVKLKETFMKDQDFKERMWQKQLAVLKGQAFNVVECLKLDFAGPLELTRRENMLVHDDLMFMPCGGGGGGERGAQEEEEEECGPRVFSSLLEPSYPSAEQDEHERFTSKAGSDCESELHDQLAPLLTVPSAPTVRGHQHHHSSYGALSEEPSTAGTNALDSGLSGFERIDKVLTTPPGRGSRVVIERLVREDSKPPVFTWC</sequence>
<dbReference type="InterPro" id="IPR039756">
    <property type="entry name" value="Lsb6/PI4K2"/>
</dbReference>
<evidence type="ECO:0000256" key="6">
    <source>
        <dbReference type="ARBA" id="ARBA00023136"/>
    </source>
</evidence>
<dbReference type="PANTHER" id="PTHR12865">
    <property type="entry name" value="PHOSPHATIDYLINOSITOL 4-KINASE TYPE-II"/>
    <property type="match status" value="1"/>
</dbReference>
<evidence type="ECO:0000256" key="7">
    <source>
        <dbReference type="RuleBase" id="RU367084"/>
    </source>
</evidence>
<dbReference type="InterPro" id="IPR018936">
    <property type="entry name" value="PI3/4_kinase_CS"/>
</dbReference>
<comment type="subcellular location">
    <subcellularLocation>
        <location evidence="7">Cell membrane</location>
        <topology evidence="7">Peripheral membrane protein</topology>
    </subcellularLocation>
    <subcellularLocation>
        <location evidence="7">Vacuole membrane</location>
        <topology evidence="7">Peripheral membrane protein</topology>
    </subcellularLocation>
</comment>
<dbReference type="Pfam" id="PF00454">
    <property type="entry name" value="PI3_PI4_kinase"/>
    <property type="match status" value="1"/>
</dbReference>
<comment type="cofactor">
    <cofactor evidence="7">
        <name>Mg(2+)</name>
        <dbReference type="ChEBI" id="CHEBI:18420"/>
    </cofactor>
    <cofactor evidence="7">
        <name>Mn(2+)</name>
        <dbReference type="ChEBI" id="CHEBI:29035"/>
    </cofactor>
</comment>
<dbReference type="InterPro" id="IPR000403">
    <property type="entry name" value="PI3/4_kinase_cat_dom"/>
</dbReference>
<feature type="compositionally biased region" description="Low complexity" evidence="8">
    <location>
        <begin position="90"/>
        <end position="99"/>
    </location>
</feature>
<evidence type="ECO:0000256" key="5">
    <source>
        <dbReference type="ARBA" id="ARBA00022840"/>
    </source>
</evidence>
<evidence type="ECO:0000256" key="4">
    <source>
        <dbReference type="ARBA" id="ARBA00022777"/>
    </source>
</evidence>
<dbReference type="PROSITE" id="PS00916">
    <property type="entry name" value="PI3_4_KINASE_2"/>
    <property type="match status" value="1"/>
</dbReference>
<evidence type="ECO:0000313" key="11">
    <source>
        <dbReference type="Proteomes" id="UP001497383"/>
    </source>
</evidence>
<feature type="region of interest" description="Disordered" evidence="8">
    <location>
        <begin position="1"/>
        <end position="99"/>
    </location>
</feature>
<organism evidence="10 11">
    <name type="scientific">Lodderomyces beijingensis</name>
    <dbReference type="NCBI Taxonomy" id="1775926"/>
    <lineage>
        <taxon>Eukaryota</taxon>
        <taxon>Fungi</taxon>
        <taxon>Dikarya</taxon>
        <taxon>Ascomycota</taxon>
        <taxon>Saccharomycotina</taxon>
        <taxon>Pichiomycetes</taxon>
        <taxon>Debaryomycetaceae</taxon>
        <taxon>Candida/Lodderomyces clade</taxon>
        <taxon>Lodderomyces</taxon>
    </lineage>
</organism>
<dbReference type="EMBL" id="OZ022407">
    <property type="protein sequence ID" value="CAK9438121.1"/>
    <property type="molecule type" value="Genomic_DNA"/>
</dbReference>
<dbReference type="Proteomes" id="UP001497383">
    <property type="component" value="Chromosome 3"/>
</dbReference>
<dbReference type="EC" id="2.7.1.67" evidence="7"/>
<proteinExistence type="inferred from homology"/>
<comment type="similarity">
    <text evidence="7">Belongs to the PI3/PI4-kinase family.</text>
</comment>
<evidence type="ECO:0000256" key="2">
    <source>
        <dbReference type="ARBA" id="ARBA00022679"/>
    </source>
</evidence>
<feature type="domain" description="PI3K/PI4K catalytic" evidence="9">
    <location>
        <begin position="223"/>
        <end position="564"/>
    </location>
</feature>
<dbReference type="GeneID" id="92207624"/>
<feature type="compositionally biased region" description="Polar residues" evidence="8">
    <location>
        <begin position="14"/>
        <end position="23"/>
    </location>
</feature>
<feature type="compositionally biased region" description="Low complexity" evidence="8">
    <location>
        <begin position="190"/>
        <end position="199"/>
    </location>
</feature>
<evidence type="ECO:0000256" key="1">
    <source>
        <dbReference type="ARBA" id="ARBA00022475"/>
    </source>
</evidence>
<keyword evidence="4 7" id="KW-0418">Kinase</keyword>
<protein>
    <recommendedName>
        <fullName evidence="7">Phosphatidylinositol 4-kinase</fullName>
        <ecNumber evidence="7">2.7.1.67</ecNumber>
    </recommendedName>
</protein>
<evidence type="ECO:0000313" key="10">
    <source>
        <dbReference type="EMBL" id="CAK9438121.1"/>
    </source>
</evidence>
<dbReference type="RefSeq" id="XP_066829366.1">
    <property type="nucleotide sequence ID" value="XM_066972426.1"/>
</dbReference>
<reference evidence="10 11" key="1">
    <citation type="submission" date="2024-03" db="EMBL/GenBank/DDBJ databases">
        <authorList>
            <person name="Brejova B."/>
        </authorList>
    </citation>
    <scope>NUCLEOTIDE SEQUENCE [LARGE SCALE GENOMIC DNA]</scope>
    <source>
        <strain evidence="10 11">CBS 14171</strain>
    </source>
</reference>
<evidence type="ECO:0000256" key="8">
    <source>
        <dbReference type="SAM" id="MobiDB-lite"/>
    </source>
</evidence>
<keyword evidence="3 7" id="KW-0547">Nucleotide-binding</keyword>
<keyword evidence="2 7" id="KW-0808">Transferase</keyword>
<gene>
    <name evidence="10" type="ORF">LODBEIA_P24280</name>
</gene>
<keyword evidence="11" id="KW-1185">Reference proteome</keyword>
<keyword evidence="1 7" id="KW-1003">Cell membrane</keyword>
<comment type="catalytic activity">
    <reaction evidence="7">
        <text>a 1,2-diacyl-sn-glycero-3-phospho-(1D-myo-inositol) + ATP = a 1,2-diacyl-sn-glycero-3-phospho-(1D-myo-inositol 4-phosphate) + ADP + H(+)</text>
        <dbReference type="Rhea" id="RHEA:19877"/>
        <dbReference type="ChEBI" id="CHEBI:15378"/>
        <dbReference type="ChEBI" id="CHEBI:30616"/>
        <dbReference type="ChEBI" id="CHEBI:57880"/>
        <dbReference type="ChEBI" id="CHEBI:58178"/>
        <dbReference type="ChEBI" id="CHEBI:456216"/>
        <dbReference type="EC" id="2.7.1.67"/>
    </reaction>
</comment>
<name>A0ABP0ZJ82_9ASCO</name>
<evidence type="ECO:0000259" key="9">
    <source>
        <dbReference type="PROSITE" id="PS50290"/>
    </source>
</evidence>
<dbReference type="PANTHER" id="PTHR12865:SF1">
    <property type="entry name" value="PHOSPHATIDYLINOSITOL 4-KINASE TYPE 2"/>
    <property type="match status" value="1"/>
</dbReference>
<feature type="region of interest" description="Disordered" evidence="8">
    <location>
        <begin position="641"/>
        <end position="664"/>
    </location>
</feature>
<dbReference type="PROSITE" id="PS50290">
    <property type="entry name" value="PI3_4_KINASE_3"/>
    <property type="match status" value="1"/>
</dbReference>
<evidence type="ECO:0000256" key="3">
    <source>
        <dbReference type="ARBA" id="ARBA00022741"/>
    </source>
</evidence>
<keyword evidence="6" id="KW-0472">Membrane</keyword>
<feature type="region of interest" description="Disordered" evidence="8">
    <location>
        <begin position="175"/>
        <end position="199"/>
    </location>
</feature>
<keyword evidence="5 7" id="KW-0067">ATP-binding</keyword>